<evidence type="ECO:0000313" key="3">
    <source>
        <dbReference type="Proteomes" id="UP000373149"/>
    </source>
</evidence>
<protein>
    <submittedName>
        <fullName evidence="2">Uncharacterized protein</fullName>
    </submittedName>
</protein>
<dbReference type="Pfam" id="PF25310">
    <property type="entry name" value="VG15"/>
    <property type="match status" value="1"/>
</dbReference>
<evidence type="ECO:0000313" key="1">
    <source>
        <dbReference type="EMBL" id="MPY47155.1"/>
    </source>
</evidence>
<dbReference type="EMBL" id="VMNX01000001">
    <property type="protein sequence ID" value="MPY47155.1"/>
    <property type="molecule type" value="Genomic_DNA"/>
</dbReference>
<name>A0A5N8WL91_9ACTN</name>
<organism evidence="2 3">
    <name type="scientific">Streptomyces acidicola</name>
    <dbReference type="NCBI Taxonomy" id="2596892"/>
    <lineage>
        <taxon>Bacteria</taxon>
        <taxon>Bacillati</taxon>
        <taxon>Actinomycetota</taxon>
        <taxon>Actinomycetes</taxon>
        <taxon>Kitasatosporales</taxon>
        <taxon>Streptomycetaceae</taxon>
        <taxon>Streptomyces</taxon>
    </lineage>
</organism>
<sequence length="263" mass="29038">MWWRSTVATTVSEGGRDADRYRSAQFGLSRLLVRDVRGLRRLIIPSRLRTSVPDWIAAVHAVVEQYAQTSAALSAEFYDAQRDAAGVPGTFTVPVADPPPEGRTEASLRWATKDVWERDPDVATAAQLEPLDVRLEQAERKAELVVQKLVADTGRDTVLEAVRQDRQATAWARSAALGACAFCKMLSSRGAVFAQDTVGFRAHDGCHCAATPVFAGQRFELSPHAREWARLYQEYAAGHSGSQLARFRRALAEHDQYPLPGSF</sequence>
<comment type="caution">
    <text evidence="2">The sequence shown here is derived from an EMBL/GenBank/DDBJ whole genome shotgun (WGS) entry which is preliminary data.</text>
</comment>
<dbReference type="EMBL" id="VMNX01000001">
    <property type="protein sequence ID" value="MPY47294.1"/>
    <property type="molecule type" value="Genomic_DNA"/>
</dbReference>
<dbReference type="InterPro" id="IPR057369">
    <property type="entry name" value="VG15"/>
</dbReference>
<accession>A0A5N8WL91</accession>
<keyword evidence="3" id="KW-1185">Reference proteome</keyword>
<dbReference type="AlphaFoldDB" id="A0A5N8WL91"/>
<gene>
    <name evidence="1" type="ORF">FPZ41_00580</name>
    <name evidence="2" type="ORF">FPZ41_01285</name>
</gene>
<dbReference type="Proteomes" id="UP000373149">
    <property type="component" value="Unassembled WGS sequence"/>
</dbReference>
<reference evidence="2 3" key="1">
    <citation type="submission" date="2019-09" db="EMBL/GenBank/DDBJ databases">
        <authorList>
            <person name="Duangmal K."/>
            <person name="Teo W.F.A."/>
            <person name="Lipun K."/>
        </authorList>
    </citation>
    <scope>NUCLEOTIDE SEQUENCE [LARGE SCALE GENOMIC DNA]</scope>
    <source>
        <strain evidence="2 3">K1PN6</strain>
    </source>
</reference>
<proteinExistence type="predicted"/>
<evidence type="ECO:0000313" key="2">
    <source>
        <dbReference type="EMBL" id="MPY47294.1"/>
    </source>
</evidence>